<gene>
    <name evidence="3" type="ORF">ACFPZN_05510</name>
</gene>
<keyword evidence="4" id="KW-1185">Reference proteome</keyword>
<evidence type="ECO:0000259" key="2">
    <source>
        <dbReference type="Pfam" id="PF19803"/>
    </source>
</evidence>
<evidence type="ECO:0000256" key="1">
    <source>
        <dbReference type="SAM" id="SignalP"/>
    </source>
</evidence>
<name>A0ABW0ZTM8_9ACTN</name>
<feature type="domain" description="DUF6286" evidence="2">
    <location>
        <begin position="68"/>
        <end position="172"/>
    </location>
</feature>
<feature type="chain" id="PRO_5045220882" evidence="1">
    <location>
        <begin position="21"/>
        <end position="177"/>
    </location>
</feature>
<feature type="signal peptide" evidence="1">
    <location>
        <begin position="1"/>
        <end position="20"/>
    </location>
</feature>
<proteinExistence type="predicted"/>
<accession>A0ABW0ZTM8</accession>
<sequence>PRASPIGLVAALLLAAARGAATVEVVTALVGEPAGLLPVDRWAAWLRATAWGDPPMRRAAAGIDVAGALLLCALLPRRRPRTLPLRGAQALMPAAIGRRTLQRALAAVALAVPGVIRVRVRVRGGRFRRRVTVRAFSGYRNPANVQEMVRDAVEARLAEMGLMDGRQVHVRLTWRRD</sequence>
<organism evidence="3 4">
    <name type="scientific">Actinomadura rugatobispora</name>
    <dbReference type="NCBI Taxonomy" id="1994"/>
    <lineage>
        <taxon>Bacteria</taxon>
        <taxon>Bacillati</taxon>
        <taxon>Actinomycetota</taxon>
        <taxon>Actinomycetes</taxon>
        <taxon>Streptosporangiales</taxon>
        <taxon>Thermomonosporaceae</taxon>
        <taxon>Actinomadura</taxon>
    </lineage>
</organism>
<evidence type="ECO:0000313" key="3">
    <source>
        <dbReference type="EMBL" id="MFC5745064.1"/>
    </source>
</evidence>
<protein>
    <submittedName>
        <fullName evidence="3">DUF6286 domain-containing protein</fullName>
    </submittedName>
</protein>
<dbReference type="EMBL" id="JBHSON010000006">
    <property type="protein sequence ID" value="MFC5745064.1"/>
    <property type="molecule type" value="Genomic_DNA"/>
</dbReference>
<evidence type="ECO:0000313" key="4">
    <source>
        <dbReference type="Proteomes" id="UP001596074"/>
    </source>
</evidence>
<feature type="non-terminal residue" evidence="3">
    <location>
        <position position="1"/>
    </location>
</feature>
<keyword evidence="1" id="KW-0732">Signal</keyword>
<dbReference type="Pfam" id="PF19803">
    <property type="entry name" value="DUF6286"/>
    <property type="match status" value="1"/>
</dbReference>
<dbReference type="Proteomes" id="UP001596074">
    <property type="component" value="Unassembled WGS sequence"/>
</dbReference>
<dbReference type="RefSeq" id="WP_378280690.1">
    <property type="nucleotide sequence ID" value="NZ_JBHSON010000006.1"/>
</dbReference>
<reference evidence="4" key="1">
    <citation type="journal article" date="2019" name="Int. J. Syst. Evol. Microbiol.">
        <title>The Global Catalogue of Microorganisms (GCM) 10K type strain sequencing project: providing services to taxonomists for standard genome sequencing and annotation.</title>
        <authorList>
            <consortium name="The Broad Institute Genomics Platform"/>
            <consortium name="The Broad Institute Genome Sequencing Center for Infectious Disease"/>
            <person name="Wu L."/>
            <person name="Ma J."/>
        </authorList>
    </citation>
    <scope>NUCLEOTIDE SEQUENCE [LARGE SCALE GENOMIC DNA]</scope>
    <source>
        <strain evidence="4">KCTC 42087</strain>
    </source>
</reference>
<dbReference type="InterPro" id="IPR046253">
    <property type="entry name" value="DUF6286"/>
</dbReference>
<comment type="caution">
    <text evidence="3">The sequence shown here is derived from an EMBL/GenBank/DDBJ whole genome shotgun (WGS) entry which is preliminary data.</text>
</comment>